<organism evidence="1 2">
    <name type="scientific">Coprococcus comes ATCC 27758</name>
    <dbReference type="NCBI Taxonomy" id="470146"/>
    <lineage>
        <taxon>Bacteria</taxon>
        <taxon>Bacillati</taxon>
        <taxon>Bacillota</taxon>
        <taxon>Clostridia</taxon>
        <taxon>Lachnospirales</taxon>
        <taxon>Lachnospiraceae</taxon>
        <taxon>Coprococcus</taxon>
    </lineage>
</organism>
<dbReference type="EMBL" id="ABVR01000038">
    <property type="protein sequence ID" value="EEG90524.1"/>
    <property type="molecule type" value="Genomic_DNA"/>
</dbReference>
<reference evidence="1 2" key="1">
    <citation type="submission" date="2009-02" db="EMBL/GenBank/DDBJ databases">
        <authorList>
            <person name="Fulton L."/>
            <person name="Clifton S."/>
            <person name="Fulton B."/>
            <person name="Xu J."/>
            <person name="Minx P."/>
            <person name="Pepin K.H."/>
            <person name="Johnson M."/>
            <person name="Bhonagiri V."/>
            <person name="Nash W.E."/>
            <person name="Mardis E.R."/>
            <person name="Wilson R.K."/>
        </authorList>
    </citation>
    <scope>NUCLEOTIDE SEQUENCE [LARGE SCALE GENOMIC DNA]</scope>
    <source>
        <strain evidence="1 2">ATCC 27758</strain>
    </source>
</reference>
<gene>
    <name evidence="1" type="ORF">COPCOM_01261</name>
</gene>
<reference evidence="1 2" key="2">
    <citation type="submission" date="2009-03" db="EMBL/GenBank/DDBJ databases">
        <title>Draft genome sequence of Coprococcus comes (ATCC 27758).</title>
        <authorList>
            <person name="Sudarsanam P."/>
            <person name="Ley R."/>
            <person name="Guruge J."/>
            <person name="Turnbaugh P.J."/>
            <person name="Mahowald M."/>
            <person name="Liep D."/>
            <person name="Gordon J."/>
        </authorList>
    </citation>
    <scope>NUCLEOTIDE SEQUENCE [LARGE SCALE GENOMIC DNA]</scope>
    <source>
        <strain evidence="1 2">ATCC 27758</strain>
    </source>
</reference>
<proteinExistence type="predicted"/>
<evidence type="ECO:0000313" key="2">
    <source>
        <dbReference type="Proteomes" id="UP000003793"/>
    </source>
</evidence>
<accession>C0B7Y7</accession>
<protein>
    <recommendedName>
        <fullName evidence="3">Transposase IS116/IS110/IS902 family protein</fullName>
    </recommendedName>
</protein>
<name>C0B7Y7_9FIRM</name>
<evidence type="ECO:0008006" key="3">
    <source>
        <dbReference type="Google" id="ProtNLM"/>
    </source>
</evidence>
<dbReference type="Proteomes" id="UP000003793">
    <property type="component" value="Unassembled WGS sequence"/>
</dbReference>
<comment type="caution">
    <text evidence="1">The sequence shown here is derived from an EMBL/GenBank/DDBJ whole genome shotgun (WGS) entry which is preliminary data.</text>
</comment>
<sequence>MDVLIKTHPQDDPVYQFIDKKRAQGKPYYVYMTAGANKFLRIYYGRVKEYLSSLPES</sequence>
<dbReference type="HOGENOM" id="CLU_182097_1_0_9"/>
<dbReference type="AlphaFoldDB" id="C0B7Y7"/>
<evidence type="ECO:0000313" key="1">
    <source>
        <dbReference type="EMBL" id="EEG90524.1"/>
    </source>
</evidence>